<dbReference type="EMBL" id="CAJNOQ010000129">
    <property type="protein sequence ID" value="CAF0761305.1"/>
    <property type="molecule type" value="Genomic_DNA"/>
</dbReference>
<dbReference type="Proteomes" id="UP000663829">
    <property type="component" value="Unassembled WGS sequence"/>
</dbReference>
<comment type="caution">
    <text evidence="1">The sequence shown here is derived from an EMBL/GenBank/DDBJ whole genome shotgun (WGS) entry which is preliminary data.</text>
</comment>
<dbReference type="AlphaFoldDB" id="A0A813Q369"/>
<evidence type="ECO:0000313" key="3">
    <source>
        <dbReference type="Proteomes" id="UP000663829"/>
    </source>
</evidence>
<reference evidence="1" key="1">
    <citation type="submission" date="2021-02" db="EMBL/GenBank/DDBJ databases">
        <authorList>
            <person name="Nowell W R."/>
        </authorList>
    </citation>
    <scope>NUCLEOTIDE SEQUENCE</scope>
</reference>
<proteinExistence type="predicted"/>
<evidence type="ECO:0000313" key="1">
    <source>
        <dbReference type="EMBL" id="CAF0761305.1"/>
    </source>
</evidence>
<organism evidence="1 3">
    <name type="scientific">Didymodactylos carnosus</name>
    <dbReference type="NCBI Taxonomy" id="1234261"/>
    <lineage>
        <taxon>Eukaryota</taxon>
        <taxon>Metazoa</taxon>
        <taxon>Spiralia</taxon>
        <taxon>Gnathifera</taxon>
        <taxon>Rotifera</taxon>
        <taxon>Eurotatoria</taxon>
        <taxon>Bdelloidea</taxon>
        <taxon>Philodinida</taxon>
        <taxon>Philodinidae</taxon>
        <taxon>Didymodactylos</taxon>
    </lineage>
</organism>
<gene>
    <name evidence="1" type="ORF">GPM918_LOCUS1400</name>
    <name evidence="2" type="ORF">SRO942_LOCUS1400</name>
</gene>
<protein>
    <submittedName>
        <fullName evidence="1">Uncharacterized protein</fullName>
    </submittedName>
</protein>
<sequence length="803" mass="91852">MDESRALERAVKEGQFSSLKKIAIAGPHTDQFKKNIEKNLHVIFKNADNSNLRCLQEIDLSAYSPTDYTVNAISFSIEAKALPNLKVLNLYSLDITEPVQLRIIAAITNNSLSIDYLNVSNGTDSSKVALKLLNLDPFRTYSSNYLHEGILRMYKEIENLKSKGKNKEEIARHISKYLDHMGAQQNIEVVKYILERPVEFPIILSYTYLGSTNTLMKYYNNDLQMHRYLFSKGFTPVPISGQQTVLQQIANDAQSSHDKNIIKKRDWVLEQLVRIPNNEIQELIGNFSDEISEKLLLNNQILLETFINTSLDIRKEFFTEVIYKSSGATLKKFQELITGSPNNYIKYIVETAINSLNKTYLEKDLGTGQYKGHAAGTLAYWPVGDNVMQSISVPTLLAIIKKYFIQRVASVNEKKELLVTLYNKNPDLVNDNIDKIVKILGRDDITSTILSNRSKFYKNLESLPENMVDVLFKTVSDNDINYAFQLEQLFKLCTAICSAEISYGRTPSCLPGFIGRIAFCIVDELEPSMSDKYELWIGGATPSNNLVINKNNIREVVNSLVSKIIVEFKEDNELMIQFQDFIYESSGPDCARIPVQYNIIYQCINKVFLDTYNRIPAYEEYELLLNSLGESHKLQHSLIPNIFSKDFNELISPLLDATYQNLIYKTVNKLKNNELKFFGKVYKEKIKDLYNKIFNGDYVKGYSITEEMLNQCNDILLKVIAALRITDFDNNDSIEKISPRFKEALLAAPNIDLLIRTNLIINNETLQQQYLRDLSLNENESDISLLYNALIVEESFNNMAPLL</sequence>
<keyword evidence="3" id="KW-1185">Reference proteome</keyword>
<accession>A0A813Q369</accession>
<dbReference type="Proteomes" id="UP000681722">
    <property type="component" value="Unassembled WGS sequence"/>
</dbReference>
<dbReference type="EMBL" id="CAJOBC010000129">
    <property type="protein sequence ID" value="CAF3542206.1"/>
    <property type="molecule type" value="Genomic_DNA"/>
</dbReference>
<evidence type="ECO:0000313" key="2">
    <source>
        <dbReference type="EMBL" id="CAF3542206.1"/>
    </source>
</evidence>
<name>A0A813Q369_9BILA</name>
<dbReference type="SUPFAM" id="SSF52047">
    <property type="entry name" value="RNI-like"/>
    <property type="match status" value="1"/>
</dbReference>